<dbReference type="RefSeq" id="XP_025417209.1">
    <property type="nucleotide sequence ID" value="XM_025561424.1"/>
</dbReference>
<dbReference type="EMBL" id="GGMS01003299">
    <property type="protein sequence ID" value="MBY72502.1"/>
    <property type="molecule type" value="Transcribed_RNA"/>
</dbReference>
<evidence type="ECO:0000259" key="10">
    <source>
        <dbReference type="PROSITE" id="PS51522"/>
    </source>
</evidence>
<reference evidence="13 14" key="2">
    <citation type="submission" date="2025-04" db="UniProtKB">
        <authorList>
            <consortium name="RefSeq"/>
        </authorList>
    </citation>
    <scope>IDENTIFICATION</scope>
    <source>
        <tissue evidence="13 14">Whole body</tissue>
    </source>
</reference>
<accession>A0A2S2Q5Q8</accession>
<evidence type="ECO:0000256" key="8">
    <source>
        <dbReference type="PROSITE-ProRule" id="PRU00855"/>
    </source>
</evidence>
<dbReference type="Pfam" id="PF05741">
    <property type="entry name" value="zf-nanos"/>
    <property type="match status" value="1"/>
</dbReference>
<dbReference type="InterPro" id="IPR038129">
    <property type="entry name" value="Nanos_sf"/>
</dbReference>
<evidence type="ECO:0000256" key="7">
    <source>
        <dbReference type="ARBA" id="ARBA00022884"/>
    </source>
</evidence>
<evidence type="ECO:0000313" key="13">
    <source>
        <dbReference type="RefSeq" id="XP_025417208.1"/>
    </source>
</evidence>
<dbReference type="GO" id="GO:0005737">
    <property type="term" value="C:cytoplasm"/>
    <property type="evidence" value="ECO:0007669"/>
    <property type="project" value="UniProtKB-SubCell"/>
</dbReference>
<organism evidence="11">
    <name type="scientific">Sipha flava</name>
    <name type="common">yellow sugarcane aphid</name>
    <dbReference type="NCBI Taxonomy" id="143950"/>
    <lineage>
        <taxon>Eukaryota</taxon>
        <taxon>Metazoa</taxon>
        <taxon>Ecdysozoa</taxon>
        <taxon>Arthropoda</taxon>
        <taxon>Hexapoda</taxon>
        <taxon>Insecta</taxon>
        <taxon>Pterygota</taxon>
        <taxon>Neoptera</taxon>
        <taxon>Paraneoptera</taxon>
        <taxon>Hemiptera</taxon>
        <taxon>Sternorrhyncha</taxon>
        <taxon>Aphidomorpha</taxon>
        <taxon>Aphidoidea</taxon>
        <taxon>Aphididae</taxon>
        <taxon>Sipha</taxon>
    </lineage>
</organism>
<reference evidence="11" key="1">
    <citation type="submission" date="2018-04" db="EMBL/GenBank/DDBJ databases">
        <title>Transcriptome assembly of Sipha flava.</title>
        <authorList>
            <person name="Scully E.D."/>
            <person name="Geib S.M."/>
            <person name="Palmer N.A."/>
            <person name="Koch K."/>
            <person name="Bradshaw J."/>
            <person name="Heng-Moss T."/>
            <person name="Sarath G."/>
        </authorList>
    </citation>
    <scope>NUCLEOTIDE SEQUENCE</scope>
</reference>
<dbReference type="Proteomes" id="UP000694846">
    <property type="component" value="Unplaced"/>
</dbReference>
<keyword evidence="5" id="KW-0862">Zinc</keyword>
<evidence type="ECO:0000313" key="11">
    <source>
        <dbReference type="EMBL" id="MBY72502.1"/>
    </source>
</evidence>
<comment type="similarity">
    <text evidence="8">Belongs to the nanos family.</text>
</comment>
<keyword evidence="3" id="KW-0479">Metal-binding</keyword>
<name>A0A2S2Q5Q8_9HEMI</name>
<evidence type="ECO:0000313" key="12">
    <source>
        <dbReference type="Proteomes" id="UP000694846"/>
    </source>
</evidence>
<evidence type="ECO:0000256" key="5">
    <source>
        <dbReference type="ARBA" id="ARBA00022833"/>
    </source>
</evidence>
<dbReference type="GO" id="GO:0008270">
    <property type="term" value="F:zinc ion binding"/>
    <property type="evidence" value="ECO:0007669"/>
    <property type="project" value="UniProtKB-KW"/>
</dbReference>
<evidence type="ECO:0000256" key="9">
    <source>
        <dbReference type="SAM" id="MobiDB-lite"/>
    </source>
</evidence>
<keyword evidence="6 8" id="KW-0810">Translation regulation</keyword>
<keyword evidence="4 8" id="KW-0863">Zinc-finger</keyword>
<evidence type="ECO:0000256" key="2">
    <source>
        <dbReference type="ARBA" id="ARBA00022490"/>
    </source>
</evidence>
<dbReference type="InterPro" id="IPR008705">
    <property type="entry name" value="Nanos/Xcar2"/>
</dbReference>
<dbReference type="PANTHER" id="PTHR12887">
    <property type="entry name" value="NANOS PROTEIN"/>
    <property type="match status" value="1"/>
</dbReference>
<dbReference type="AlphaFoldDB" id="A0A2S2Q5Q8"/>
<feature type="region of interest" description="Disordered" evidence="9">
    <location>
        <begin position="157"/>
        <end position="176"/>
    </location>
</feature>
<dbReference type="InterPro" id="IPR024161">
    <property type="entry name" value="Znf_nanos-typ"/>
</dbReference>
<evidence type="ECO:0000256" key="6">
    <source>
        <dbReference type="ARBA" id="ARBA00022845"/>
    </source>
</evidence>
<dbReference type="PROSITE" id="PS51522">
    <property type="entry name" value="ZF_NANOS"/>
    <property type="match status" value="1"/>
</dbReference>
<keyword evidence="2" id="KW-0963">Cytoplasm</keyword>
<dbReference type="Gene3D" id="4.10.60.30">
    <property type="entry name" value="Nanos, RNA-binding domain"/>
    <property type="match status" value="1"/>
</dbReference>
<dbReference type="OrthoDB" id="10010129at2759"/>
<comment type="subcellular location">
    <subcellularLocation>
        <location evidence="1">Cytoplasm</location>
    </subcellularLocation>
</comment>
<dbReference type="GO" id="GO:0006417">
    <property type="term" value="P:regulation of translation"/>
    <property type="evidence" value="ECO:0007669"/>
    <property type="project" value="UniProtKB-UniRule"/>
</dbReference>
<evidence type="ECO:0000256" key="4">
    <source>
        <dbReference type="ARBA" id="ARBA00022771"/>
    </source>
</evidence>
<feature type="domain" description="Nanos-type" evidence="10">
    <location>
        <begin position="281"/>
        <end position="335"/>
    </location>
</feature>
<dbReference type="RefSeq" id="XP_025417208.1">
    <property type="nucleotide sequence ID" value="XM_025561423.1"/>
</dbReference>
<sequence length="349" mass="40242">MILHDEFQQKLYDRAASLFLNFPFHFLNEISKENFERSCNSRKTVFYYSKRFPNMCTSSSFYDDIMNIAEIHVNYYQSRWFDFGQLYSEPSFNESTVPWVNRPVLQPIISPSTIVHSVNYNYNNNQKNFTNNSSLKVQLPNKVVTILVPTPSSVESFSESTSPFDSEESITPIKTTTKNNNGFKKLSEENNNKIDIMEDDIQNGSIFSDSSRSDISDEKAISYAEIIKYPKSSKPKQSAKSKLNIIEESKRREPIKFNRIPPSKKVSIKLPDAPFLPNNQHCAFCKNNGEEESVYRTHFVKDELGNVSCPFLSRYTCPHCKATGTKAHTISRCPLSNKNRINKFHKQQL</sequence>
<evidence type="ECO:0000256" key="3">
    <source>
        <dbReference type="ARBA" id="ARBA00022723"/>
    </source>
</evidence>
<evidence type="ECO:0000256" key="1">
    <source>
        <dbReference type="ARBA" id="ARBA00004496"/>
    </source>
</evidence>
<evidence type="ECO:0000313" key="14">
    <source>
        <dbReference type="RefSeq" id="XP_025417209.1"/>
    </source>
</evidence>
<keyword evidence="12" id="KW-1185">Reference proteome</keyword>
<dbReference type="GO" id="GO:0003723">
    <property type="term" value="F:RNA binding"/>
    <property type="evidence" value="ECO:0007669"/>
    <property type="project" value="UniProtKB-UniRule"/>
</dbReference>
<proteinExistence type="inferred from homology"/>
<gene>
    <name evidence="11" type="primary">NANOS3_1</name>
    <name evidence="13 14" type="synonym">LOC112688296</name>
    <name evidence="11" type="ORF">g.32464</name>
</gene>
<keyword evidence="7 8" id="KW-0694">RNA-binding</keyword>
<protein>
    <submittedName>
        <fullName evidence="11">Nanos 3</fullName>
    </submittedName>
    <submittedName>
        <fullName evidence="13 14">Uncharacterized protein LOC112688296</fullName>
    </submittedName>
</protein>